<sequence length="526" mass="55011">MSTTKDSQKGLRKGAIGLTAVLFMAVANAAPITAMSFNMPVGVGWGNGIGAPAGFLFATIVLSIFAIGFSAMAKRVTTAGAFYGFISQGLGQVWGMAAGLLATISYILFEGTLIGGFAFFASNTLSSMAGISVNWLIIAIGGMILIWVLTYFDITVAAVVLGVTLVAEVLLLAAFGISVALKGGPDGFMVSETIAPMAAFNNLEAGAFGSSVAAGTAALGIFFAFWSWIGFETTAAYGEESKDPKNVVPRATMIAVVGLGVFYTLVSWMAVVANGAKTSVEVASGSTGNPVDLWLVPVAANLGSLAESTYRVLLVIGSFACAMAFHNAASRYVFALGRELPFAGIRNRLSSTHHKHQSPAVASSVVTIINIVMVLLFATFSTAWTSDPTVEGATSDPSLLPYGVIYTVPSLVGTAFILVVQVICSFAVVGYFWGKKKHKGNVLTTLVAPLVGAAGMIYALTLLFAAVGSGFAAGYQSNSLMVKYLPYEIAGTLIFGLLYALWVKSKHPDIYEEIGRTTMEEAHERV</sequence>
<dbReference type="InterPro" id="IPR050367">
    <property type="entry name" value="APC_superfamily"/>
</dbReference>
<evidence type="ECO:0000259" key="6">
    <source>
        <dbReference type="Pfam" id="PF00324"/>
    </source>
</evidence>
<feature type="transmembrane region" description="Helical" evidence="5">
    <location>
        <begin position="446"/>
        <end position="472"/>
    </location>
</feature>
<evidence type="ECO:0000256" key="2">
    <source>
        <dbReference type="ARBA" id="ARBA00022692"/>
    </source>
</evidence>
<dbReference type="InterPro" id="IPR004841">
    <property type="entry name" value="AA-permease/SLC12A_dom"/>
</dbReference>
<feature type="transmembrane region" description="Helical" evidence="5">
    <location>
        <begin position="484"/>
        <end position="502"/>
    </location>
</feature>
<keyword evidence="3 5" id="KW-1133">Transmembrane helix</keyword>
<keyword evidence="4 5" id="KW-0472">Membrane</keyword>
<dbReference type="GO" id="GO:0016020">
    <property type="term" value="C:membrane"/>
    <property type="evidence" value="ECO:0007669"/>
    <property type="project" value="UniProtKB-SubCell"/>
</dbReference>
<feature type="transmembrane region" description="Helical" evidence="5">
    <location>
        <begin position="93"/>
        <end position="121"/>
    </location>
</feature>
<evidence type="ECO:0000256" key="1">
    <source>
        <dbReference type="ARBA" id="ARBA00004141"/>
    </source>
</evidence>
<feature type="transmembrane region" description="Helical" evidence="5">
    <location>
        <begin position="53"/>
        <end position="72"/>
    </location>
</feature>
<dbReference type="Pfam" id="PF00324">
    <property type="entry name" value="AA_permease"/>
    <property type="match status" value="1"/>
</dbReference>
<name>A0A6J6K0D4_9ZZZZ</name>
<comment type="subcellular location">
    <subcellularLocation>
        <location evidence="1">Membrane</location>
        <topology evidence="1">Multi-pass membrane protein</topology>
    </subcellularLocation>
</comment>
<evidence type="ECO:0000313" key="7">
    <source>
        <dbReference type="EMBL" id="CAB4641954.1"/>
    </source>
</evidence>
<evidence type="ECO:0000256" key="3">
    <source>
        <dbReference type="ARBA" id="ARBA00022989"/>
    </source>
</evidence>
<dbReference type="PANTHER" id="PTHR42770">
    <property type="entry name" value="AMINO ACID TRANSPORTER-RELATED"/>
    <property type="match status" value="1"/>
</dbReference>
<dbReference type="AlphaFoldDB" id="A0A6J6K0D4"/>
<feature type="transmembrane region" description="Helical" evidence="5">
    <location>
        <begin position="133"/>
        <end position="152"/>
    </location>
</feature>
<organism evidence="7">
    <name type="scientific">freshwater metagenome</name>
    <dbReference type="NCBI Taxonomy" id="449393"/>
    <lineage>
        <taxon>unclassified sequences</taxon>
        <taxon>metagenomes</taxon>
        <taxon>ecological metagenomes</taxon>
    </lineage>
</organism>
<dbReference type="PANTHER" id="PTHR42770:SF16">
    <property type="entry name" value="AMINO ACID PERMEASE"/>
    <property type="match status" value="1"/>
</dbReference>
<feature type="transmembrane region" description="Helical" evidence="5">
    <location>
        <begin position="360"/>
        <end position="384"/>
    </location>
</feature>
<dbReference type="EMBL" id="CAEZWD010000007">
    <property type="protein sequence ID" value="CAB4641954.1"/>
    <property type="molecule type" value="Genomic_DNA"/>
</dbReference>
<feature type="domain" description="Amino acid permease/ SLC12A" evidence="6">
    <location>
        <begin position="21"/>
        <end position="376"/>
    </location>
</feature>
<protein>
    <submittedName>
        <fullName evidence="7">Unannotated protein</fullName>
    </submittedName>
</protein>
<feature type="transmembrane region" description="Helical" evidence="5">
    <location>
        <begin position="251"/>
        <end position="271"/>
    </location>
</feature>
<reference evidence="7" key="1">
    <citation type="submission" date="2020-05" db="EMBL/GenBank/DDBJ databases">
        <authorList>
            <person name="Chiriac C."/>
            <person name="Salcher M."/>
            <person name="Ghai R."/>
            <person name="Kavagutti S V."/>
        </authorList>
    </citation>
    <scope>NUCLEOTIDE SEQUENCE</scope>
</reference>
<accession>A0A6J6K0D4</accession>
<feature type="transmembrane region" description="Helical" evidence="5">
    <location>
        <begin position="207"/>
        <end position="231"/>
    </location>
</feature>
<feature type="transmembrane region" description="Helical" evidence="5">
    <location>
        <begin position="159"/>
        <end position="181"/>
    </location>
</feature>
<dbReference type="Gene3D" id="1.20.1740.10">
    <property type="entry name" value="Amino acid/polyamine transporter I"/>
    <property type="match status" value="1"/>
</dbReference>
<dbReference type="PIRSF" id="PIRSF006060">
    <property type="entry name" value="AA_transporter"/>
    <property type="match status" value="1"/>
</dbReference>
<proteinExistence type="predicted"/>
<dbReference type="GO" id="GO:0055085">
    <property type="term" value="P:transmembrane transport"/>
    <property type="evidence" value="ECO:0007669"/>
    <property type="project" value="InterPro"/>
</dbReference>
<feature type="transmembrane region" description="Helical" evidence="5">
    <location>
        <begin position="404"/>
        <end position="434"/>
    </location>
</feature>
<evidence type="ECO:0000256" key="4">
    <source>
        <dbReference type="ARBA" id="ARBA00023136"/>
    </source>
</evidence>
<evidence type="ECO:0000256" key="5">
    <source>
        <dbReference type="SAM" id="Phobius"/>
    </source>
</evidence>
<keyword evidence="2 5" id="KW-0812">Transmembrane</keyword>
<gene>
    <name evidence="7" type="ORF">UFOPK2171_00135</name>
</gene>